<dbReference type="RefSeq" id="WP_108776875.1">
    <property type="nucleotide sequence ID" value="NZ_CP029186.1"/>
</dbReference>
<organism evidence="1 2">
    <name type="scientific">Flavobacterium album</name>
    <dbReference type="NCBI Taxonomy" id="2175091"/>
    <lineage>
        <taxon>Bacteria</taxon>
        <taxon>Pseudomonadati</taxon>
        <taxon>Bacteroidota</taxon>
        <taxon>Flavobacteriia</taxon>
        <taxon>Flavobacteriales</taxon>
        <taxon>Flavobacteriaceae</taxon>
        <taxon>Flavobacterium</taxon>
    </lineage>
</organism>
<dbReference type="InterPro" id="IPR024422">
    <property type="entry name" value="Protein_unknown_function_OB"/>
</dbReference>
<dbReference type="EMBL" id="CP029186">
    <property type="protein sequence ID" value="AWH84165.1"/>
    <property type="molecule type" value="Genomic_DNA"/>
</dbReference>
<keyword evidence="2" id="KW-1185">Reference proteome</keyword>
<gene>
    <name evidence="1" type="ORF">HYN59_03125</name>
</gene>
<dbReference type="OrthoDB" id="1449127at2"/>
<evidence type="ECO:0000313" key="2">
    <source>
        <dbReference type="Proteomes" id="UP000244929"/>
    </source>
</evidence>
<reference evidence="1 2" key="1">
    <citation type="submission" date="2018-04" db="EMBL/GenBank/DDBJ databases">
        <title>Genome sequencing of Flavobacterium sp. HYN0059.</title>
        <authorList>
            <person name="Yi H."/>
            <person name="Baek C."/>
        </authorList>
    </citation>
    <scope>NUCLEOTIDE SEQUENCE [LARGE SCALE GENOMIC DNA]</scope>
    <source>
        <strain evidence="1 2">HYN0059</strain>
    </source>
</reference>
<dbReference type="Proteomes" id="UP000244929">
    <property type="component" value="Chromosome"/>
</dbReference>
<dbReference type="AlphaFoldDB" id="A0A2S1QUU7"/>
<dbReference type="Pfam" id="PF12869">
    <property type="entry name" value="tRNA_anti-like"/>
    <property type="match status" value="1"/>
</dbReference>
<evidence type="ECO:0008006" key="3">
    <source>
        <dbReference type="Google" id="ProtNLM"/>
    </source>
</evidence>
<sequence length="130" mass="13990">MRKKTIIIVAAVLVIALGAAGFYKGYLYKDARDISSEEAASTLEAGKLVGEYKKDAMAADQKYLNKTIEVKGKVTGVSDSVATIDSVVVCGFDMLPKKKSTGKAVTIKGRCIGYDELFGEVKLDQCTIKE</sequence>
<accession>A0A2S1QUU7</accession>
<name>A0A2S1QUU7_9FLAO</name>
<evidence type="ECO:0000313" key="1">
    <source>
        <dbReference type="EMBL" id="AWH84165.1"/>
    </source>
</evidence>
<protein>
    <recommendedName>
        <fullName evidence="3">tRNA_anti-like</fullName>
    </recommendedName>
</protein>
<dbReference type="KEGG" id="falb:HYN59_03125"/>
<proteinExistence type="predicted"/>